<protein>
    <submittedName>
        <fullName evidence="1">Uncharacterized protein</fullName>
    </submittedName>
</protein>
<sequence>MTSSRFGSQHTAQSFGDFSRFLREGVADEETRELRESLGSMSQLIDEAVRARREGAAPQTVLSCVLALARAAREHQVFLTSLGSAWHALYEFGAYQSALREFRSCTDAWQSALQQQSGREQRHFARFELLAWRTLGDALLLIDMYEQGDVLQSEWPSNLPKRRRPLLARLRAWLRRER</sequence>
<dbReference type="EMBL" id="CP060790">
    <property type="protein sequence ID" value="QNP57852.1"/>
    <property type="molecule type" value="Genomic_DNA"/>
</dbReference>
<dbReference type="AlphaFoldDB" id="A0A7H0HBD6"/>
<dbReference type="KEGG" id="amon:H9L24_11985"/>
<gene>
    <name evidence="1" type="ORF">H9L24_11985</name>
</gene>
<keyword evidence="2" id="KW-1185">Reference proteome</keyword>
<proteinExistence type="predicted"/>
<reference evidence="1 2" key="1">
    <citation type="submission" date="2020-08" db="EMBL/GenBank/DDBJ databases">
        <title>Genome sequence of Acidovorax monticola KACC 19171T.</title>
        <authorList>
            <person name="Hyun D.-W."/>
            <person name="Bae J.-W."/>
        </authorList>
    </citation>
    <scope>NUCLEOTIDE SEQUENCE [LARGE SCALE GENOMIC DNA]</scope>
    <source>
        <strain evidence="1 2">KACC 19171</strain>
    </source>
</reference>
<name>A0A7H0HBD6_9BURK</name>
<organism evidence="1 2">
    <name type="scientific">Paenacidovorax monticola</name>
    <dbReference type="NCBI Taxonomy" id="1926868"/>
    <lineage>
        <taxon>Bacteria</taxon>
        <taxon>Pseudomonadati</taxon>
        <taxon>Pseudomonadota</taxon>
        <taxon>Betaproteobacteria</taxon>
        <taxon>Burkholderiales</taxon>
        <taxon>Comamonadaceae</taxon>
        <taxon>Paenacidovorax</taxon>
    </lineage>
</organism>
<accession>A0A7H0HBD6</accession>
<evidence type="ECO:0000313" key="2">
    <source>
        <dbReference type="Proteomes" id="UP000516057"/>
    </source>
</evidence>
<evidence type="ECO:0000313" key="1">
    <source>
        <dbReference type="EMBL" id="QNP57852.1"/>
    </source>
</evidence>
<dbReference type="Proteomes" id="UP000516057">
    <property type="component" value="Chromosome"/>
</dbReference>
<dbReference type="RefSeq" id="WP_187734852.1">
    <property type="nucleotide sequence ID" value="NZ_CP060790.1"/>
</dbReference>